<protein>
    <submittedName>
        <fullName evidence="1">Uncharacterized protein</fullName>
    </submittedName>
</protein>
<name>A0A4S8KKJ2_DENBC</name>
<sequence length="275" mass="30875">MTKFLVADALYCGVFHFVNLAMVSFSRGVHEVDLTKAADAESDLTYQNYPAYFHQDPFQDPFNFPFTAPSFAYMLPPPLPPFPSLYPPLPAMCLPCAFKNTPCLVDGSAICLSCQKSNTTCDWDPQIRNKSDAQYCLTYSLRCLIASHIFYRNFFFHEDTDLLRLFENATSILRRLSAVVDQTATPRPTFVVPQPERQVSPLSPIVYPETFNSGINDQTHLPFHAEASSGGIQRPVSMPHLGREVPFPPNHKKEVLAEVHSSSGGSRHGCRKERL</sequence>
<dbReference type="AlphaFoldDB" id="A0A4S8KKJ2"/>
<reference evidence="1 2" key="1">
    <citation type="journal article" date="2019" name="Nat. Ecol. Evol.">
        <title>Megaphylogeny resolves global patterns of mushroom evolution.</title>
        <authorList>
            <person name="Varga T."/>
            <person name="Krizsan K."/>
            <person name="Foldi C."/>
            <person name="Dima B."/>
            <person name="Sanchez-Garcia M."/>
            <person name="Sanchez-Ramirez S."/>
            <person name="Szollosi G.J."/>
            <person name="Szarkandi J.G."/>
            <person name="Papp V."/>
            <person name="Albert L."/>
            <person name="Andreopoulos W."/>
            <person name="Angelini C."/>
            <person name="Antonin V."/>
            <person name="Barry K.W."/>
            <person name="Bougher N.L."/>
            <person name="Buchanan P."/>
            <person name="Buyck B."/>
            <person name="Bense V."/>
            <person name="Catcheside P."/>
            <person name="Chovatia M."/>
            <person name="Cooper J."/>
            <person name="Damon W."/>
            <person name="Desjardin D."/>
            <person name="Finy P."/>
            <person name="Geml J."/>
            <person name="Haridas S."/>
            <person name="Hughes K."/>
            <person name="Justo A."/>
            <person name="Karasinski D."/>
            <person name="Kautmanova I."/>
            <person name="Kiss B."/>
            <person name="Kocsube S."/>
            <person name="Kotiranta H."/>
            <person name="LaButti K.M."/>
            <person name="Lechner B.E."/>
            <person name="Liimatainen K."/>
            <person name="Lipzen A."/>
            <person name="Lukacs Z."/>
            <person name="Mihaltcheva S."/>
            <person name="Morgado L.N."/>
            <person name="Niskanen T."/>
            <person name="Noordeloos M.E."/>
            <person name="Ohm R.A."/>
            <person name="Ortiz-Santana B."/>
            <person name="Ovrebo C."/>
            <person name="Racz N."/>
            <person name="Riley R."/>
            <person name="Savchenko A."/>
            <person name="Shiryaev A."/>
            <person name="Soop K."/>
            <person name="Spirin V."/>
            <person name="Szebenyi C."/>
            <person name="Tomsovsky M."/>
            <person name="Tulloss R.E."/>
            <person name="Uehling J."/>
            <person name="Grigoriev I.V."/>
            <person name="Vagvolgyi C."/>
            <person name="Papp T."/>
            <person name="Martin F.M."/>
            <person name="Miettinen O."/>
            <person name="Hibbett D.S."/>
            <person name="Nagy L.G."/>
        </authorList>
    </citation>
    <scope>NUCLEOTIDE SEQUENCE [LARGE SCALE GENOMIC DNA]</scope>
    <source>
        <strain evidence="1 2">CBS 962.96</strain>
    </source>
</reference>
<proteinExistence type="predicted"/>
<gene>
    <name evidence="1" type="ORF">K435DRAFT_880395</name>
</gene>
<dbReference type="EMBL" id="ML181724">
    <property type="protein sequence ID" value="THU75658.1"/>
    <property type="molecule type" value="Genomic_DNA"/>
</dbReference>
<evidence type="ECO:0000313" key="1">
    <source>
        <dbReference type="EMBL" id="THU75658.1"/>
    </source>
</evidence>
<organism evidence="1 2">
    <name type="scientific">Dendrothele bispora (strain CBS 962.96)</name>
    <dbReference type="NCBI Taxonomy" id="1314807"/>
    <lineage>
        <taxon>Eukaryota</taxon>
        <taxon>Fungi</taxon>
        <taxon>Dikarya</taxon>
        <taxon>Basidiomycota</taxon>
        <taxon>Agaricomycotina</taxon>
        <taxon>Agaricomycetes</taxon>
        <taxon>Agaricomycetidae</taxon>
        <taxon>Agaricales</taxon>
        <taxon>Agaricales incertae sedis</taxon>
        <taxon>Dendrothele</taxon>
    </lineage>
</organism>
<evidence type="ECO:0000313" key="2">
    <source>
        <dbReference type="Proteomes" id="UP000297245"/>
    </source>
</evidence>
<keyword evidence="2" id="KW-1185">Reference proteome</keyword>
<dbReference type="Proteomes" id="UP000297245">
    <property type="component" value="Unassembled WGS sequence"/>
</dbReference>
<accession>A0A4S8KKJ2</accession>